<name>A0A0F9RPG1_9ZZZZ</name>
<comment type="caution">
    <text evidence="1">The sequence shown here is derived from an EMBL/GenBank/DDBJ whole genome shotgun (WGS) entry which is preliminary data.</text>
</comment>
<organism evidence="1">
    <name type="scientific">marine sediment metagenome</name>
    <dbReference type="NCBI Taxonomy" id="412755"/>
    <lineage>
        <taxon>unclassified sequences</taxon>
        <taxon>metagenomes</taxon>
        <taxon>ecological metagenomes</taxon>
    </lineage>
</organism>
<reference evidence="1" key="1">
    <citation type="journal article" date="2015" name="Nature">
        <title>Complex archaea that bridge the gap between prokaryotes and eukaryotes.</title>
        <authorList>
            <person name="Spang A."/>
            <person name="Saw J.H."/>
            <person name="Jorgensen S.L."/>
            <person name="Zaremba-Niedzwiedzka K."/>
            <person name="Martijn J."/>
            <person name="Lind A.E."/>
            <person name="van Eijk R."/>
            <person name="Schleper C."/>
            <person name="Guy L."/>
            <person name="Ettema T.J."/>
        </authorList>
    </citation>
    <scope>NUCLEOTIDE SEQUENCE</scope>
</reference>
<protein>
    <submittedName>
        <fullName evidence="1">Uncharacterized protein</fullName>
    </submittedName>
</protein>
<proteinExistence type="predicted"/>
<dbReference type="AlphaFoldDB" id="A0A0F9RPG1"/>
<dbReference type="EMBL" id="LAZR01000763">
    <property type="protein sequence ID" value="KKN58410.1"/>
    <property type="molecule type" value="Genomic_DNA"/>
</dbReference>
<gene>
    <name evidence="1" type="ORF">LCGC14_0552230</name>
</gene>
<sequence>MTAEEARHMWIGIQTDGKLVRVKGDWKMAEWAKWAGKEVTVGWTDHCTLPHNIPAPDAFLSGARLVRPSPGERPSDVARKAGWEDLARALEGPITPEEINALPERIRRHIHDLATISDPAGMVQEIASLKDQVAELVETRATALREHANEKLKKIDKEFTRRIGMSERMFPIQDGPWIPWSVAEQVYEVYSYLYGTSQSLEGLAERHGFGVAEVEVWLSVRQQPQAQWRDLAAEAWKKRSNR</sequence>
<accession>A0A0F9RPG1</accession>
<evidence type="ECO:0000313" key="1">
    <source>
        <dbReference type="EMBL" id="KKN58410.1"/>
    </source>
</evidence>